<protein>
    <submittedName>
        <fullName evidence="1">Uncharacterized protein</fullName>
    </submittedName>
</protein>
<proteinExistence type="predicted"/>
<gene>
    <name evidence="1" type="ORF">BaRGS_00027428</name>
</gene>
<dbReference type="Proteomes" id="UP001519460">
    <property type="component" value="Unassembled WGS sequence"/>
</dbReference>
<organism evidence="1 2">
    <name type="scientific">Batillaria attramentaria</name>
    <dbReference type="NCBI Taxonomy" id="370345"/>
    <lineage>
        <taxon>Eukaryota</taxon>
        <taxon>Metazoa</taxon>
        <taxon>Spiralia</taxon>
        <taxon>Lophotrochozoa</taxon>
        <taxon>Mollusca</taxon>
        <taxon>Gastropoda</taxon>
        <taxon>Caenogastropoda</taxon>
        <taxon>Sorbeoconcha</taxon>
        <taxon>Cerithioidea</taxon>
        <taxon>Batillariidae</taxon>
        <taxon>Batillaria</taxon>
    </lineage>
</organism>
<evidence type="ECO:0000313" key="1">
    <source>
        <dbReference type="EMBL" id="KAK7481348.1"/>
    </source>
</evidence>
<name>A0ABD0K3C3_9CAEN</name>
<dbReference type="EMBL" id="JACVVK020000264">
    <property type="protein sequence ID" value="KAK7481348.1"/>
    <property type="molecule type" value="Genomic_DNA"/>
</dbReference>
<reference evidence="1 2" key="1">
    <citation type="journal article" date="2023" name="Sci. Data">
        <title>Genome assembly of the Korean intertidal mud-creeper Batillaria attramentaria.</title>
        <authorList>
            <person name="Patra A.K."/>
            <person name="Ho P.T."/>
            <person name="Jun S."/>
            <person name="Lee S.J."/>
            <person name="Kim Y."/>
            <person name="Won Y.J."/>
        </authorList>
    </citation>
    <scope>NUCLEOTIDE SEQUENCE [LARGE SCALE GENOMIC DNA]</scope>
    <source>
        <strain evidence="1">Wonlab-2016</strain>
    </source>
</reference>
<dbReference type="AlphaFoldDB" id="A0ABD0K3C3"/>
<sequence>RDIALLPDNLQLRKSLLPADFVVISLVRRYQDSASTHSVTPSCGPYLCSLPSCSEPSFIVAYAIK</sequence>
<evidence type="ECO:0000313" key="2">
    <source>
        <dbReference type="Proteomes" id="UP001519460"/>
    </source>
</evidence>
<keyword evidence="2" id="KW-1185">Reference proteome</keyword>
<accession>A0ABD0K3C3</accession>
<feature type="non-terminal residue" evidence="1">
    <location>
        <position position="65"/>
    </location>
</feature>
<feature type="non-terminal residue" evidence="1">
    <location>
        <position position="1"/>
    </location>
</feature>
<comment type="caution">
    <text evidence="1">The sequence shown here is derived from an EMBL/GenBank/DDBJ whole genome shotgun (WGS) entry which is preliminary data.</text>
</comment>